<keyword evidence="3" id="KW-1185">Reference proteome</keyword>
<dbReference type="GO" id="GO:0034599">
    <property type="term" value="P:cellular response to oxidative stress"/>
    <property type="evidence" value="ECO:0007669"/>
    <property type="project" value="InterPro"/>
</dbReference>
<dbReference type="STRING" id="933084.A0A067PT40"/>
<feature type="compositionally biased region" description="Basic and acidic residues" evidence="1">
    <location>
        <begin position="98"/>
        <end position="117"/>
    </location>
</feature>
<dbReference type="OrthoDB" id="2139606at2759"/>
<gene>
    <name evidence="2" type="ORF">JAAARDRAFT_253155</name>
</gene>
<dbReference type="GO" id="GO:0005789">
    <property type="term" value="C:endoplasmic reticulum membrane"/>
    <property type="evidence" value="ECO:0007669"/>
    <property type="project" value="InterPro"/>
</dbReference>
<feature type="region of interest" description="Disordered" evidence="1">
    <location>
        <begin position="93"/>
        <end position="146"/>
    </location>
</feature>
<organism evidence="2 3">
    <name type="scientific">Jaapia argillacea MUCL 33604</name>
    <dbReference type="NCBI Taxonomy" id="933084"/>
    <lineage>
        <taxon>Eukaryota</taxon>
        <taxon>Fungi</taxon>
        <taxon>Dikarya</taxon>
        <taxon>Basidiomycota</taxon>
        <taxon>Agaricomycotina</taxon>
        <taxon>Agaricomycetes</taxon>
        <taxon>Agaricomycetidae</taxon>
        <taxon>Jaapiales</taxon>
        <taxon>Jaapiaceae</taxon>
        <taxon>Jaapia</taxon>
    </lineage>
</organism>
<dbReference type="AlphaFoldDB" id="A0A067PT40"/>
<proteinExistence type="predicted"/>
<evidence type="ECO:0000313" key="3">
    <source>
        <dbReference type="Proteomes" id="UP000027265"/>
    </source>
</evidence>
<dbReference type="PANTHER" id="PTHR28147:SF1">
    <property type="entry name" value="N-GLYCOSYLATION PROTEIN EOS1"/>
    <property type="match status" value="1"/>
</dbReference>
<reference evidence="3" key="1">
    <citation type="journal article" date="2014" name="Proc. Natl. Acad. Sci. U.S.A.">
        <title>Extensive sampling of basidiomycete genomes demonstrates inadequacy of the white-rot/brown-rot paradigm for wood decay fungi.</title>
        <authorList>
            <person name="Riley R."/>
            <person name="Salamov A.A."/>
            <person name="Brown D.W."/>
            <person name="Nagy L.G."/>
            <person name="Floudas D."/>
            <person name="Held B.W."/>
            <person name="Levasseur A."/>
            <person name="Lombard V."/>
            <person name="Morin E."/>
            <person name="Otillar R."/>
            <person name="Lindquist E.A."/>
            <person name="Sun H."/>
            <person name="LaButti K.M."/>
            <person name="Schmutz J."/>
            <person name="Jabbour D."/>
            <person name="Luo H."/>
            <person name="Baker S.E."/>
            <person name="Pisabarro A.G."/>
            <person name="Walton J.D."/>
            <person name="Blanchette R.A."/>
            <person name="Henrissat B."/>
            <person name="Martin F."/>
            <person name="Cullen D."/>
            <person name="Hibbett D.S."/>
            <person name="Grigoriev I.V."/>
        </authorList>
    </citation>
    <scope>NUCLEOTIDE SEQUENCE [LARGE SCALE GENOMIC DNA]</scope>
    <source>
        <strain evidence="3">MUCL 33604</strain>
    </source>
</reference>
<protein>
    <submittedName>
        <fullName evidence="2">Uncharacterized protein</fullName>
    </submittedName>
</protein>
<feature type="compositionally biased region" description="Basic and acidic residues" evidence="1">
    <location>
        <begin position="318"/>
        <end position="340"/>
    </location>
</feature>
<dbReference type="InParanoid" id="A0A067PT40"/>
<feature type="region of interest" description="Disordered" evidence="1">
    <location>
        <begin position="1"/>
        <end position="70"/>
    </location>
</feature>
<accession>A0A067PT40</accession>
<feature type="region of interest" description="Disordered" evidence="1">
    <location>
        <begin position="318"/>
        <end position="353"/>
    </location>
</feature>
<dbReference type="EMBL" id="KL197718">
    <property type="protein sequence ID" value="KDQ57978.1"/>
    <property type="molecule type" value="Genomic_DNA"/>
</dbReference>
<dbReference type="HOGENOM" id="CLU_038950_0_0_1"/>
<dbReference type="InterPro" id="IPR021100">
    <property type="entry name" value="N-glycosylation_EOS1"/>
</dbReference>
<dbReference type="PANTHER" id="PTHR28147">
    <property type="entry name" value="N-GLYCOSYLATION PROTEIN EOS1"/>
    <property type="match status" value="1"/>
</dbReference>
<name>A0A067PT40_9AGAM</name>
<evidence type="ECO:0000256" key="1">
    <source>
        <dbReference type="SAM" id="MobiDB-lite"/>
    </source>
</evidence>
<dbReference type="Proteomes" id="UP000027265">
    <property type="component" value="Unassembled WGS sequence"/>
</dbReference>
<evidence type="ECO:0000313" key="2">
    <source>
        <dbReference type="EMBL" id="KDQ57978.1"/>
    </source>
</evidence>
<dbReference type="Pfam" id="PF12326">
    <property type="entry name" value="EOS1"/>
    <property type="match status" value="1"/>
</dbReference>
<dbReference type="GO" id="GO:0006487">
    <property type="term" value="P:protein N-linked glycosylation"/>
    <property type="evidence" value="ECO:0007669"/>
    <property type="project" value="TreeGrafter"/>
</dbReference>
<feature type="compositionally biased region" description="Low complexity" evidence="1">
    <location>
        <begin position="52"/>
        <end position="67"/>
    </location>
</feature>
<sequence>MPQNHFDSEEDEDEDGMIYTRHPQGYGQPQQYLPSCPPHYQHQTKATRKSKSLSNSRSGSFSNISGSVPIPNASSGILAGMGAAGLRPRAFGSAAVRDASRERERDRESREGEREVVPKCISTTPGVLGAGETETEADEPPHHLPTSRIHAPPSYSYSSLFDSEAALLQLLFEISRWLSIVPAVFGTLWNLWGLWWCFFGGGGQVGGVGEFGFTATGAGRRDGVEYGVAALWSILTGYQHLSLTTGLLSRWRTYYTPLPTLIRLLGLQAICWPATHFTLVVLDVGKRPLVCWCVIGTCTSISKAVQLWVTSNLEAVHDGQSHSTSHPREHPLSHSHDRIHASANGTTARPRSGGRWERRLGVAGVGDRRLDWGEIGVKCALPAGVVYFVMAWVGVLQGEVWGC</sequence>
<feature type="compositionally biased region" description="Low complexity" evidence="1">
    <location>
        <begin position="23"/>
        <end position="32"/>
    </location>
</feature>